<accession>A0AAD5JV03</accession>
<protein>
    <submittedName>
        <fullName evidence="1">Uncharacterized protein</fullName>
    </submittedName>
</protein>
<reference evidence="1" key="1">
    <citation type="journal article" date="2022" name="IScience">
        <title>Evolution of zygomycete secretomes and the origins of terrestrial fungal ecologies.</title>
        <authorList>
            <person name="Chang Y."/>
            <person name="Wang Y."/>
            <person name="Mondo S."/>
            <person name="Ahrendt S."/>
            <person name="Andreopoulos W."/>
            <person name="Barry K."/>
            <person name="Beard J."/>
            <person name="Benny G.L."/>
            <person name="Blankenship S."/>
            <person name="Bonito G."/>
            <person name="Cuomo C."/>
            <person name="Desiro A."/>
            <person name="Gervers K.A."/>
            <person name="Hundley H."/>
            <person name="Kuo A."/>
            <person name="LaButti K."/>
            <person name="Lang B.F."/>
            <person name="Lipzen A."/>
            <person name="O'Donnell K."/>
            <person name="Pangilinan J."/>
            <person name="Reynolds N."/>
            <person name="Sandor L."/>
            <person name="Smith M.E."/>
            <person name="Tsang A."/>
            <person name="Grigoriev I.V."/>
            <person name="Stajich J.E."/>
            <person name="Spatafora J.W."/>
        </authorList>
    </citation>
    <scope>NUCLEOTIDE SEQUENCE</scope>
    <source>
        <strain evidence="1">RSA 2281</strain>
    </source>
</reference>
<comment type="caution">
    <text evidence="1">The sequence shown here is derived from an EMBL/GenBank/DDBJ whole genome shotgun (WGS) entry which is preliminary data.</text>
</comment>
<reference evidence="1" key="2">
    <citation type="submission" date="2023-02" db="EMBL/GenBank/DDBJ databases">
        <authorList>
            <consortium name="DOE Joint Genome Institute"/>
            <person name="Mondo S.J."/>
            <person name="Chang Y."/>
            <person name="Wang Y."/>
            <person name="Ahrendt S."/>
            <person name="Andreopoulos W."/>
            <person name="Barry K."/>
            <person name="Beard J."/>
            <person name="Benny G.L."/>
            <person name="Blankenship S."/>
            <person name="Bonito G."/>
            <person name="Cuomo C."/>
            <person name="Desiro A."/>
            <person name="Gervers K.A."/>
            <person name="Hundley H."/>
            <person name="Kuo A."/>
            <person name="LaButti K."/>
            <person name="Lang B.F."/>
            <person name="Lipzen A."/>
            <person name="O'Donnell K."/>
            <person name="Pangilinan J."/>
            <person name="Reynolds N."/>
            <person name="Sandor L."/>
            <person name="Smith M.W."/>
            <person name="Tsang A."/>
            <person name="Grigoriev I.V."/>
            <person name="Stajich J.E."/>
            <person name="Spatafora J.W."/>
        </authorList>
    </citation>
    <scope>NUCLEOTIDE SEQUENCE</scope>
    <source>
        <strain evidence="1">RSA 2281</strain>
    </source>
</reference>
<keyword evidence="2" id="KW-1185">Reference proteome</keyword>
<evidence type="ECO:0000313" key="1">
    <source>
        <dbReference type="EMBL" id="KAI9243259.1"/>
    </source>
</evidence>
<gene>
    <name evidence="1" type="ORF">BDA99DRAFT_577569</name>
</gene>
<dbReference type="EMBL" id="JAIXMP010000078">
    <property type="protein sequence ID" value="KAI9243259.1"/>
    <property type="molecule type" value="Genomic_DNA"/>
</dbReference>
<name>A0AAD5JV03_9FUNG</name>
<evidence type="ECO:0000313" key="2">
    <source>
        <dbReference type="Proteomes" id="UP001209540"/>
    </source>
</evidence>
<sequence>MVWGGGGYDYNQEFRKTHNEEVMSIIMAYYKGSATSCMLDNKELHMQIYMYFTRQRDEFQCPNEDKVHVAIREALLCMECISPKVSDNDSTDIYYPYMFLGVLQKQKLSFYNTEVDDYFQMLDTLESRGKKEKGNPQLFLWKGI</sequence>
<proteinExistence type="predicted"/>
<dbReference type="Proteomes" id="UP001209540">
    <property type="component" value="Unassembled WGS sequence"/>
</dbReference>
<organism evidence="1 2">
    <name type="scientific">Phascolomyces articulosus</name>
    <dbReference type="NCBI Taxonomy" id="60185"/>
    <lineage>
        <taxon>Eukaryota</taxon>
        <taxon>Fungi</taxon>
        <taxon>Fungi incertae sedis</taxon>
        <taxon>Mucoromycota</taxon>
        <taxon>Mucoromycotina</taxon>
        <taxon>Mucoromycetes</taxon>
        <taxon>Mucorales</taxon>
        <taxon>Lichtheimiaceae</taxon>
        <taxon>Phascolomyces</taxon>
    </lineage>
</organism>
<dbReference type="AlphaFoldDB" id="A0AAD5JV03"/>